<feature type="transmembrane region" description="Helical" evidence="9">
    <location>
        <begin position="258"/>
        <end position="281"/>
    </location>
</feature>
<evidence type="ECO:0000256" key="4">
    <source>
        <dbReference type="ARBA" id="ARBA00022692"/>
    </source>
</evidence>
<evidence type="ECO:0000256" key="7">
    <source>
        <dbReference type="ARBA" id="ARBA00023136"/>
    </source>
</evidence>
<dbReference type="Pfam" id="PF06699">
    <property type="entry name" value="PIG-F"/>
    <property type="match status" value="1"/>
</dbReference>
<comment type="subcellular location">
    <subcellularLocation>
        <location evidence="1">Endoplasmic reticulum membrane</location>
        <topology evidence="1">Multi-pass membrane protein</topology>
    </subcellularLocation>
</comment>
<evidence type="ECO:0000256" key="1">
    <source>
        <dbReference type="ARBA" id="ARBA00004477"/>
    </source>
</evidence>
<dbReference type="EMBL" id="BQFW01000010">
    <property type="protein sequence ID" value="GJJ75197.1"/>
    <property type="molecule type" value="Genomic_DNA"/>
</dbReference>
<organism evidence="10 11">
    <name type="scientific">Entomortierella parvispora</name>
    <dbReference type="NCBI Taxonomy" id="205924"/>
    <lineage>
        <taxon>Eukaryota</taxon>
        <taxon>Fungi</taxon>
        <taxon>Fungi incertae sedis</taxon>
        <taxon>Mucoromycota</taxon>
        <taxon>Mortierellomycotina</taxon>
        <taxon>Mortierellomycetes</taxon>
        <taxon>Mortierellales</taxon>
        <taxon>Mortierellaceae</taxon>
        <taxon>Entomortierella</taxon>
    </lineage>
</organism>
<dbReference type="GO" id="GO:0016740">
    <property type="term" value="F:transferase activity"/>
    <property type="evidence" value="ECO:0007669"/>
    <property type="project" value="UniProtKB-KW"/>
</dbReference>
<feature type="compositionally biased region" description="Low complexity" evidence="8">
    <location>
        <begin position="130"/>
        <end position="142"/>
    </location>
</feature>
<feature type="compositionally biased region" description="Polar residues" evidence="8">
    <location>
        <begin position="71"/>
        <end position="80"/>
    </location>
</feature>
<sequence>MEPTTIRSGSSSARLDAVAPTYPLLRMTLFAMANLSIAYATLTVIPSLVVNSNFPALAEDGGDLKDKGERNSSSNSGSTLHTLPSLSWTLVALFGLQTVLGLIQAHLHATSNNDRAAPRKSGQGKKKKNSGTAALSTSPSSALSSSLFGVLNTSISIGAVGSLICHVFAILFGAGIIHQAKETSQLACYLSLLTFYPASFILGTDLTSWLRVFIHNSPETYTEAALYCQGMMAIFGAWLGSIVIPLDWDRPWQAWPVPCVLGAFLFYMIGTVVGLIVSIVMRQRAARREFLGEDYQQQQPHKKKSQ</sequence>
<name>A0A9P3HF66_9FUNG</name>
<reference evidence="10" key="2">
    <citation type="journal article" date="2022" name="Microbiol. Resour. Announc.">
        <title>Whole-Genome Sequence of Entomortierella parvispora E1425, a Mucoromycotan Fungus Associated with Burkholderiaceae-Related Endosymbiotic Bacteria.</title>
        <authorList>
            <person name="Herlambang A."/>
            <person name="Guo Y."/>
            <person name="Takashima Y."/>
            <person name="Narisawa K."/>
            <person name="Ohta H."/>
            <person name="Nishizawa T."/>
        </authorList>
    </citation>
    <scope>NUCLEOTIDE SEQUENCE</scope>
    <source>
        <strain evidence="10">E1425</strain>
    </source>
</reference>
<dbReference type="OrthoDB" id="17366at2759"/>
<feature type="transmembrane region" description="Helical" evidence="9">
    <location>
        <begin position="157"/>
        <end position="177"/>
    </location>
</feature>
<dbReference type="AlphaFoldDB" id="A0A9P3HF66"/>
<accession>A0A9P3HF66</accession>
<feature type="transmembrane region" description="Helical" evidence="9">
    <location>
        <begin position="29"/>
        <end position="49"/>
    </location>
</feature>
<proteinExistence type="predicted"/>
<dbReference type="GO" id="GO:0006506">
    <property type="term" value="P:GPI anchor biosynthetic process"/>
    <property type="evidence" value="ECO:0007669"/>
    <property type="project" value="UniProtKB-KW"/>
</dbReference>
<dbReference type="Proteomes" id="UP000827284">
    <property type="component" value="Unassembled WGS sequence"/>
</dbReference>
<reference evidence="10" key="1">
    <citation type="submission" date="2021-11" db="EMBL/GenBank/DDBJ databases">
        <authorList>
            <person name="Herlambang A."/>
            <person name="Guo Y."/>
            <person name="Takashima Y."/>
            <person name="Nishizawa T."/>
        </authorList>
    </citation>
    <scope>NUCLEOTIDE SEQUENCE</scope>
    <source>
        <strain evidence="10">E1425</strain>
    </source>
</reference>
<evidence type="ECO:0000256" key="6">
    <source>
        <dbReference type="ARBA" id="ARBA00022989"/>
    </source>
</evidence>
<feature type="transmembrane region" description="Helical" evidence="9">
    <location>
        <begin position="224"/>
        <end position="246"/>
    </location>
</feature>
<evidence type="ECO:0000313" key="11">
    <source>
        <dbReference type="Proteomes" id="UP000827284"/>
    </source>
</evidence>
<keyword evidence="3" id="KW-0337">GPI-anchor biosynthesis</keyword>
<evidence type="ECO:0000313" key="10">
    <source>
        <dbReference type="EMBL" id="GJJ75197.1"/>
    </source>
</evidence>
<feature type="transmembrane region" description="Helical" evidence="9">
    <location>
        <begin position="186"/>
        <end position="204"/>
    </location>
</feature>
<protein>
    <submittedName>
        <fullName evidence="10">GPI ethanolamine phosphate transferase 2/3 subunit F</fullName>
    </submittedName>
</protein>
<feature type="region of interest" description="Disordered" evidence="8">
    <location>
        <begin position="60"/>
        <end position="80"/>
    </location>
</feature>
<keyword evidence="10" id="KW-0808">Transferase</keyword>
<evidence type="ECO:0000256" key="3">
    <source>
        <dbReference type="ARBA" id="ARBA00022502"/>
    </source>
</evidence>
<evidence type="ECO:0000256" key="8">
    <source>
        <dbReference type="SAM" id="MobiDB-lite"/>
    </source>
</evidence>
<keyword evidence="7 9" id="KW-0472">Membrane</keyword>
<keyword evidence="5" id="KW-0256">Endoplasmic reticulum</keyword>
<keyword evidence="11" id="KW-1185">Reference proteome</keyword>
<evidence type="ECO:0000256" key="9">
    <source>
        <dbReference type="SAM" id="Phobius"/>
    </source>
</evidence>
<feature type="region of interest" description="Disordered" evidence="8">
    <location>
        <begin position="113"/>
        <end position="142"/>
    </location>
</feature>
<comment type="caution">
    <text evidence="10">The sequence shown here is derived from an EMBL/GenBank/DDBJ whole genome shotgun (WGS) entry which is preliminary data.</text>
</comment>
<gene>
    <name evidence="10" type="ORF">EMPS_07555</name>
</gene>
<comment type="pathway">
    <text evidence="2">Glycolipid biosynthesis; glycosylphosphatidylinositol-anchor biosynthesis.</text>
</comment>
<evidence type="ECO:0000256" key="5">
    <source>
        <dbReference type="ARBA" id="ARBA00022824"/>
    </source>
</evidence>
<keyword evidence="6 9" id="KW-1133">Transmembrane helix</keyword>
<dbReference type="InterPro" id="IPR009580">
    <property type="entry name" value="GPI_biosynthesis_protein_Pig-F"/>
</dbReference>
<feature type="transmembrane region" description="Helical" evidence="9">
    <location>
        <begin position="86"/>
        <end position="109"/>
    </location>
</feature>
<keyword evidence="4 9" id="KW-0812">Transmembrane</keyword>
<evidence type="ECO:0000256" key="2">
    <source>
        <dbReference type="ARBA" id="ARBA00004687"/>
    </source>
</evidence>
<dbReference type="GO" id="GO:0005789">
    <property type="term" value="C:endoplasmic reticulum membrane"/>
    <property type="evidence" value="ECO:0007669"/>
    <property type="project" value="UniProtKB-SubCell"/>
</dbReference>